<sequence length="146" mass="15090">MIGFLIRAAFWFTIVLIVLPFAHSKPEETDVATTAPAPESDVSSRQAVTALQGAVSDVSGFCERRPDACDAGKSVLTAVGARLRDGAETLVFILDEALTDDEPAPSGTGKAPSETAGAPAPAQTGTLTPADRSPEWQGTDGKLPPV</sequence>
<feature type="compositionally biased region" description="Low complexity" evidence="1">
    <location>
        <begin position="115"/>
        <end position="130"/>
    </location>
</feature>
<evidence type="ECO:0000313" key="2">
    <source>
        <dbReference type="EMBL" id="MDQ0315114.1"/>
    </source>
</evidence>
<name>A0AAE3VMA5_9HYPH</name>
<dbReference type="RefSeq" id="WP_306884907.1">
    <property type="nucleotide sequence ID" value="NZ_JAUSUL010000001.1"/>
</dbReference>
<protein>
    <submittedName>
        <fullName evidence="2">Uncharacterized protein</fullName>
    </submittedName>
</protein>
<reference evidence="2" key="1">
    <citation type="submission" date="2023-07" db="EMBL/GenBank/DDBJ databases">
        <title>Genomic Encyclopedia of Type Strains, Phase IV (KMG-IV): sequencing the most valuable type-strain genomes for metagenomic binning, comparative biology and taxonomic classification.</title>
        <authorList>
            <person name="Goeker M."/>
        </authorList>
    </citation>
    <scope>NUCLEOTIDE SEQUENCE</scope>
    <source>
        <strain evidence="2">DSM 21202</strain>
    </source>
</reference>
<proteinExistence type="predicted"/>
<gene>
    <name evidence="2" type="ORF">J2S73_001551</name>
</gene>
<feature type="region of interest" description="Disordered" evidence="1">
    <location>
        <begin position="97"/>
        <end position="146"/>
    </location>
</feature>
<accession>A0AAE3VMA5</accession>
<evidence type="ECO:0000256" key="1">
    <source>
        <dbReference type="SAM" id="MobiDB-lite"/>
    </source>
</evidence>
<dbReference type="EMBL" id="JAUSUL010000001">
    <property type="protein sequence ID" value="MDQ0315114.1"/>
    <property type="molecule type" value="Genomic_DNA"/>
</dbReference>
<dbReference type="AlphaFoldDB" id="A0AAE3VMA5"/>
<comment type="caution">
    <text evidence="2">The sequence shown here is derived from an EMBL/GenBank/DDBJ whole genome shotgun (WGS) entry which is preliminary data.</text>
</comment>
<evidence type="ECO:0000313" key="3">
    <source>
        <dbReference type="Proteomes" id="UP001229244"/>
    </source>
</evidence>
<dbReference type="Proteomes" id="UP001229244">
    <property type="component" value="Unassembled WGS sequence"/>
</dbReference>
<organism evidence="2 3">
    <name type="scientific">Amorphus orientalis</name>
    <dbReference type="NCBI Taxonomy" id="649198"/>
    <lineage>
        <taxon>Bacteria</taxon>
        <taxon>Pseudomonadati</taxon>
        <taxon>Pseudomonadota</taxon>
        <taxon>Alphaproteobacteria</taxon>
        <taxon>Hyphomicrobiales</taxon>
        <taxon>Amorphaceae</taxon>
        <taxon>Amorphus</taxon>
    </lineage>
</organism>
<dbReference type="InterPro" id="IPR035220">
    <property type="entry name" value="DUF5330"/>
</dbReference>
<keyword evidence="3" id="KW-1185">Reference proteome</keyword>
<dbReference type="Pfam" id="PF17264">
    <property type="entry name" value="DUF5330"/>
    <property type="match status" value="1"/>
</dbReference>